<keyword evidence="2" id="KW-1185">Reference proteome</keyword>
<evidence type="ECO:0000313" key="2">
    <source>
        <dbReference type="Proteomes" id="UP001367508"/>
    </source>
</evidence>
<proteinExistence type="predicted"/>
<reference evidence="1 2" key="1">
    <citation type="submission" date="2024-01" db="EMBL/GenBank/DDBJ databases">
        <title>The genomes of 5 underutilized Papilionoideae crops provide insights into root nodulation and disease resistanc.</title>
        <authorList>
            <person name="Jiang F."/>
        </authorList>
    </citation>
    <scope>NUCLEOTIDE SEQUENCE [LARGE SCALE GENOMIC DNA]</scope>
    <source>
        <strain evidence="1">LVBAO_FW01</strain>
        <tissue evidence="1">Leaves</tissue>
    </source>
</reference>
<evidence type="ECO:0000313" key="1">
    <source>
        <dbReference type="EMBL" id="KAK7358529.1"/>
    </source>
</evidence>
<gene>
    <name evidence="1" type="ORF">VNO77_00461</name>
</gene>
<accession>A0AAN9MPN4</accession>
<organism evidence="1 2">
    <name type="scientific">Canavalia gladiata</name>
    <name type="common">Sword bean</name>
    <name type="synonym">Dolichos gladiatus</name>
    <dbReference type="NCBI Taxonomy" id="3824"/>
    <lineage>
        <taxon>Eukaryota</taxon>
        <taxon>Viridiplantae</taxon>
        <taxon>Streptophyta</taxon>
        <taxon>Embryophyta</taxon>
        <taxon>Tracheophyta</taxon>
        <taxon>Spermatophyta</taxon>
        <taxon>Magnoliopsida</taxon>
        <taxon>eudicotyledons</taxon>
        <taxon>Gunneridae</taxon>
        <taxon>Pentapetalae</taxon>
        <taxon>rosids</taxon>
        <taxon>fabids</taxon>
        <taxon>Fabales</taxon>
        <taxon>Fabaceae</taxon>
        <taxon>Papilionoideae</taxon>
        <taxon>50 kb inversion clade</taxon>
        <taxon>NPAAA clade</taxon>
        <taxon>indigoferoid/millettioid clade</taxon>
        <taxon>Phaseoleae</taxon>
        <taxon>Canavalia</taxon>
    </lineage>
</organism>
<dbReference type="EMBL" id="JAYMYQ010000001">
    <property type="protein sequence ID" value="KAK7358529.1"/>
    <property type="molecule type" value="Genomic_DNA"/>
</dbReference>
<dbReference type="AlphaFoldDB" id="A0AAN9MPN4"/>
<protein>
    <submittedName>
        <fullName evidence="1">Uncharacterized protein</fullName>
    </submittedName>
</protein>
<sequence length="126" mass="13908">MIIVALSATAILPHRHVSARALLPMSSGPHHVMLRFQCDLTSSLCTCSLFPHAPCSLTRHVATQMKNGTLNGWRKLRAKLQCDCRKDGAWNSLRLVGTLGFWRFSIPYNISGDPNPIISYPSSSTC</sequence>
<name>A0AAN9MPN4_CANGL</name>
<comment type="caution">
    <text evidence="1">The sequence shown here is derived from an EMBL/GenBank/DDBJ whole genome shotgun (WGS) entry which is preliminary data.</text>
</comment>
<dbReference type="Proteomes" id="UP001367508">
    <property type="component" value="Unassembled WGS sequence"/>
</dbReference>